<organism evidence="1 2">
    <name type="scientific">Pseudoxanthomonas winnipegensis</name>
    <dbReference type="NCBI Taxonomy" id="2480810"/>
    <lineage>
        <taxon>Bacteria</taxon>
        <taxon>Pseudomonadati</taxon>
        <taxon>Pseudomonadota</taxon>
        <taxon>Gammaproteobacteria</taxon>
        <taxon>Lysobacterales</taxon>
        <taxon>Lysobacteraceae</taxon>
        <taxon>Pseudoxanthomonas</taxon>
    </lineage>
</organism>
<dbReference type="Proteomes" id="UP000294164">
    <property type="component" value="Unassembled WGS sequence"/>
</dbReference>
<reference evidence="1 2" key="1">
    <citation type="submission" date="2019-02" db="EMBL/GenBank/DDBJ databases">
        <title>WGS of Pseudoxanthomonas species novum from clinical isolates.</title>
        <authorList>
            <person name="Bernier A.-M."/>
            <person name="Bernard K."/>
            <person name="Vachon A."/>
        </authorList>
    </citation>
    <scope>NUCLEOTIDE SEQUENCE [LARGE SCALE GENOMIC DNA]</scope>
    <source>
        <strain evidence="1 2">NML130969</strain>
    </source>
</reference>
<gene>
    <name evidence="1" type="ORF">EA655_05515</name>
</gene>
<accession>A0A4Q8M8Q0</accession>
<dbReference type="AlphaFoldDB" id="A0A4Q8M8Q0"/>
<evidence type="ECO:0000313" key="2">
    <source>
        <dbReference type="Proteomes" id="UP000294164"/>
    </source>
</evidence>
<evidence type="ECO:0000313" key="1">
    <source>
        <dbReference type="EMBL" id="TAA45646.1"/>
    </source>
</evidence>
<dbReference type="OrthoDB" id="6024259at2"/>
<dbReference type="EMBL" id="SHMG01000002">
    <property type="protein sequence ID" value="TAA45646.1"/>
    <property type="molecule type" value="Genomic_DNA"/>
</dbReference>
<protein>
    <submittedName>
        <fullName evidence="1">Uncharacterized protein</fullName>
    </submittedName>
</protein>
<proteinExistence type="predicted"/>
<dbReference type="RefSeq" id="WP_130533738.1">
    <property type="nucleotide sequence ID" value="NZ_SHMG01000002.1"/>
</dbReference>
<name>A0A4Q8M8Q0_9GAMM</name>
<sequence>MADTPITWRILQATAERLALIRTSGGARTDMGADVRLEPRQFDPADTTGCITLFTASVVRPDGARSPGERELTMIIELTVPAAWDSAQETAVAAVEDVEDILDDWLPFNGALPLRFQESMFLDRPDGMPAVVAQLMFGTGWRR</sequence>
<comment type="caution">
    <text evidence="1">The sequence shown here is derived from an EMBL/GenBank/DDBJ whole genome shotgun (WGS) entry which is preliminary data.</text>
</comment>